<dbReference type="PANTHER" id="PTHR14136:SF17">
    <property type="entry name" value="BTB_POZ DOMAIN-CONTAINING PROTEIN KCTD9"/>
    <property type="match status" value="1"/>
</dbReference>
<dbReference type="Gene3D" id="2.160.20.80">
    <property type="entry name" value="E3 ubiquitin-protein ligase SopA"/>
    <property type="match status" value="3"/>
</dbReference>
<dbReference type="InterPro" id="IPR018683">
    <property type="entry name" value="DUF2169"/>
</dbReference>
<dbReference type="InterPro" id="IPR051082">
    <property type="entry name" value="Pentapeptide-BTB/POZ_domain"/>
</dbReference>
<reference evidence="2" key="1">
    <citation type="submission" date="2020-06" db="EMBL/GenBank/DDBJ databases">
        <title>Whole Genome Sequence of Bradyrhizobium sp. Strain 1S1.</title>
        <authorList>
            <person name="Bromfield E.S.P."/>
            <person name="Cloutier S."/>
        </authorList>
    </citation>
    <scope>NUCLEOTIDE SEQUENCE [LARGE SCALE GENOMIC DNA]</scope>
    <source>
        <strain evidence="2">1S1</strain>
    </source>
</reference>
<dbReference type="Pfam" id="PF09937">
    <property type="entry name" value="DUF2169"/>
    <property type="match status" value="1"/>
</dbReference>
<evidence type="ECO:0000259" key="1">
    <source>
        <dbReference type="Pfam" id="PF09937"/>
    </source>
</evidence>
<evidence type="ECO:0000313" key="2">
    <source>
        <dbReference type="EMBL" id="NVI50489.1"/>
    </source>
</evidence>
<comment type="caution">
    <text evidence="2">The sequence shown here is derived from an EMBL/GenBank/DDBJ whole genome shotgun (WGS) entry which is preliminary data.</text>
</comment>
<gene>
    <name evidence="2" type="ORF">HAP48_048485</name>
</gene>
<proteinExistence type="predicted"/>
<name>A0A974A7D3_9BRAD</name>
<dbReference type="InterPro" id="IPR001646">
    <property type="entry name" value="5peptide_repeat"/>
</dbReference>
<protein>
    <submittedName>
        <fullName evidence="2">DUF2169 domain-containing protein</fullName>
    </submittedName>
</protein>
<dbReference type="EMBL" id="JAAOLE020000002">
    <property type="protein sequence ID" value="NVI50489.1"/>
    <property type="molecule type" value="Genomic_DNA"/>
</dbReference>
<dbReference type="PANTHER" id="PTHR14136">
    <property type="entry name" value="BTB_POZ DOMAIN-CONTAINING PROTEIN KCTD9"/>
    <property type="match status" value="1"/>
</dbReference>
<accession>A0A974A7D3</accession>
<sequence length="1049" mass="113374">MPILVKPRTLSLLTKCERRPPGASLIISVFAMFDLADPGAHRLQGEQELWIMAAKELSPDSTLDIGMPKPQAEILIGGHAAAPEGRPTERMMLGWALGPIQKHLLVTGDRNWQMTGSGWRPTTAQSFQQMPLTRQRAFGGPSYAANRVGAGNEALRRSMAGELVALPNVERPEHAIQFIDTIAPPAIFGPMALDDKERLQYAGTYDSAWLKSVAPALAGDADPRLFLFAPPDQRLSGFISGGEPYALQNFCAAHPLIEGHLPTFRVRCFIGWSDATRGVTELQTRIDTLWLFAGARRGVMIYRTAIAVRELDGSDVGDIMVAYEQQRELPRPFDHYLNVRQLRLDPASAARYAFSEHQLAPETSAVERARRAARRRHLAEQRAARQQASMRWALDQEFTRIELPPSLRPTITIPPIEPSVIPELLPEELESGEIDLAEILDALETVQAKAESDIDKLDAQYQPMRAAYERIAGGNAASSDIDALLAAISSTDAVQSMDASFEQAPPLHELPDTDPGLIGDIEDKLARAKNWRSEIGAAPQPLDEQKQFALAHARFFNLAAGRPLESIRNAISDNAVSLPDISALVLPEEGRSVTPETPPRLTIDEILAQIEASDPPPNAAQQARTALTDAQAAFKRAIPALPSDECALFEALSAPHPTASADEPEAGIAAAKTESAKALTVLRTAIDKAEGQLAAGMAAARLASPKPLRPETTLAPAVARALGDIVEAEFQRGGTVAGRDLGGADLSWRRFANADFSGAFLERAKLNGTNLAGANLMKAALTGATLINADLSATDLTEANLGEADCRGTRFAGSQLVRTNLLGARMVGACFDQARLGELQVLRVPMIGATFRRAQIQQCTFIKVALDNSVWGNAILERGQFMDLSLSGASFVGARLEQTCFLKVAARQLDLSSAQFDEVSFIGDIDLRDARFVRSSAEALSFQAANLSGADFTLARLNGVYFGKSTLARATFRMTSLKRAVFTGNDLRGADFYAANLLEAHLNQTDLTGASLRHANLYGADLMDASLVATDLSNANIDRTVLMVTRNVN</sequence>
<feature type="domain" description="DUF2169" evidence="1">
    <location>
        <begin position="25"/>
        <end position="303"/>
    </location>
</feature>
<dbReference type="Pfam" id="PF00805">
    <property type="entry name" value="Pentapeptide"/>
    <property type="match status" value="4"/>
</dbReference>
<organism evidence="2">
    <name type="scientific">Bradyrhizobium septentrionale</name>
    <dbReference type="NCBI Taxonomy" id="1404411"/>
    <lineage>
        <taxon>Bacteria</taxon>
        <taxon>Pseudomonadati</taxon>
        <taxon>Pseudomonadota</taxon>
        <taxon>Alphaproteobacteria</taxon>
        <taxon>Hyphomicrobiales</taxon>
        <taxon>Nitrobacteraceae</taxon>
        <taxon>Bradyrhizobium</taxon>
    </lineage>
</organism>
<dbReference type="SUPFAM" id="SSF141571">
    <property type="entry name" value="Pentapeptide repeat-like"/>
    <property type="match status" value="2"/>
</dbReference>
<dbReference type="AlphaFoldDB" id="A0A974A7D3"/>